<keyword evidence="2 12" id="KW-1003">Cell membrane</keyword>
<dbReference type="GO" id="GO:0005886">
    <property type="term" value="C:plasma membrane"/>
    <property type="evidence" value="ECO:0007669"/>
    <property type="project" value="UniProtKB-SubCell"/>
</dbReference>
<evidence type="ECO:0000256" key="11">
    <source>
        <dbReference type="ARBA" id="ARBA00035585"/>
    </source>
</evidence>
<comment type="caution">
    <text evidence="13">The sequence shown here is derived from an EMBL/GenBank/DDBJ whole genome shotgun (WGS) entry which is preliminary data.</text>
</comment>
<dbReference type="PANTHER" id="PTHR28259:SF1">
    <property type="entry name" value="FLUORIDE EXPORT PROTEIN 1-RELATED"/>
    <property type="match status" value="1"/>
</dbReference>
<dbReference type="GO" id="GO:0046872">
    <property type="term" value="F:metal ion binding"/>
    <property type="evidence" value="ECO:0007669"/>
    <property type="project" value="UniProtKB-KW"/>
</dbReference>
<feature type="transmembrane region" description="Helical" evidence="12">
    <location>
        <begin position="71"/>
        <end position="95"/>
    </location>
</feature>
<feature type="binding site" evidence="12">
    <location>
        <position position="79"/>
    </location>
    <ligand>
        <name>Na(+)</name>
        <dbReference type="ChEBI" id="CHEBI:29101"/>
        <note>structural</note>
    </ligand>
</feature>
<comment type="catalytic activity">
    <reaction evidence="11">
        <text>fluoride(in) = fluoride(out)</text>
        <dbReference type="Rhea" id="RHEA:76159"/>
        <dbReference type="ChEBI" id="CHEBI:17051"/>
    </reaction>
    <physiologicalReaction direction="left-to-right" evidence="11">
        <dbReference type="Rhea" id="RHEA:76160"/>
    </physiologicalReaction>
</comment>
<dbReference type="NCBIfam" id="TIGR00494">
    <property type="entry name" value="crcB"/>
    <property type="match status" value="1"/>
</dbReference>
<comment type="similarity">
    <text evidence="10 12">Belongs to the fluoride channel Fluc/FEX (TC 1.A.43) family.</text>
</comment>
<evidence type="ECO:0000313" key="14">
    <source>
        <dbReference type="Proteomes" id="UP001359886"/>
    </source>
</evidence>
<proteinExistence type="inferred from homology"/>
<evidence type="ECO:0000256" key="4">
    <source>
        <dbReference type="ARBA" id="ARBA00022692"/>
    </source>
</evidence>
<accession>A0AAW9REQ8</accession>
<evidence type="ECO:0000256" key="9">
    <source>
        <dbReference type="ARBA" id="ARBA00023303"/>
    </source>
</evidence>
<feature type="transmembrane region" description="Helical" evidence="12">
    <location>
        <begin position="42"/>
        <end position="59"/>
    </location>
</feature>
<keyword evidence="8 12" id="KW-0472">Membrane</keyword>
<feature type="binding site" evidence="12">
    <location>
        <position position="82"/>
    </location>
    <ligand>
        <name>Na(+)</name>
        <dbReference type="ChEBI" id="CHEBI:29101"/>
        <note>structural</note>
    </ligand>
</feature>
<evidence type="ECO:0000256" key="7">
    <source>
        <dbReference type="ARBA" id="ARBA00023065"/>
    </source>
</evidence>
<evidence type="ECO:0000313" key="13">
    <source>
        <dbReference type="EMBL" id="MEJ8568261.1"/>
    </source>
</evidence>
<dbReference type="EMBL" id="JAZHOG010000007">
    <property type="protein sequence ID" value="MEJ8568261.1"/>
    <property type="molecule type" value="Genomic_DNA"/>
</dbReference>
<dbReference type="Pfam" id="PF02537">
    <property type="entry name" value="CRCB"/>
    <property type="match status" value="1"/>
</dbReference>
<comment type="activity regulation">
    <text evidence="12">Na(+) is not transported, but it plays an essential structural role and its presence is essential for fluoride channel function.</text>
</comment>
<dbReference type="PANTHER" id="PTHR28259">
    <property type="entry name" value="FLUORIDE EXPORT PROTEIN 1-RELATED"/>
    <property type="match status" value="1"/>
</dbReference>
<gene>
    <name evidence="12 13" type="primary">crcB</name>
    <name evidence="12" type="synonym">fluC</name>
    <name evidence="13" type="ORF">V3330_11545</name>
</gene>
<evidence type="ECO:0000256" key="10">
    <source>
        <dbReference type="ARBA" id="ARBA00035120"/>
    </source>
</evidence>
<dbReference type="Proteomes" id="UP001359886">
    <property type="component" value="Unassembled WGS sequence"/>
</dbReference>
<keyword evidence="12" id="KW-0479">Metal-binding</keyword>
<feature type="transmembrane region" description="Helical" evidence="12">
    <location>
        <begin position="107"/>
        <end position="125"/>
    </location>
</feature>
<dbReference type="GO" id="GO:0140114">
    <property type="term" value="P:cellular detoxification of fluoride"/>
    <property type="evidence" value="ECO:0007669"/>
    <property type="project" value="UniProtKB-UniRule"/>
</dbReference>
<evidence type="ECO:0000256" key="1">
    <source>
        <dbReference type="ARBA" id="ARBA00004651"/>
    </source>
</evidence>
<protein>
    <recommendedName>
        <fullName evidence="12">Fluoride-specific ion channel FluC</fullName>
    </recommendedName>
</protein>
<name>A0AAW9REQ8_9GAMM</name>
<organism evidence="13 14">
    <name type="scientific">Elongatibacter sediminis</name>
    <dbReference type="NCBI Taxonomy" id="3119006"/>
    <lineage>
        <taxon>Bacteria</taxon>
        <taxon>Pseudomonadati</taxon>
        <taxon>Pseudomonadota</taxon>
        <taxon>Gammaproteobacteria</taxon>
        <taxon>Chromatiales</taxon>
        <taxon>Wenzhouxiangellaceae</taxon>
        <taxon>Elongatibacter</taxon>
    </lineage>
</organism>
<sequence length="132" mass="13577">MKVGLLQVAAVALGGALGASLRYLIAIATHQLLGYGFPYGTLVVNAAGSALIGYLVVFLPDSAVGIPLLRLLLITGLLGGFTTFSTFSLETLVLAQNGHFLRAGLNVALTLVVCLGAVWLGYLLARGLHGAN</sequence>
<comment type="subcellular location">
    <subcellularLocation>
        <location evidence="1 12">Cell membrane</location>
        <topology evidence="1 12">Multi-pass membrane protein</topology>
    </subcellularLocation>
</comment>
<dbReference type="AlphaFoldDB" id="A0AAW9REQ8"/>
<comment type="function">
    <text evidence="12">Fluoride-specific ion channel. Important for reducing fluoride concentration in the cell, thus reducing its toxicity.</text>
</comment>
<keyword evidence="3" id="KW-0997">Cell inner membrane</keyword>
<evidence type="ECO:0000256" key="8">
    <source>
        <dbReference type="ARBA" id="ARBA00023136"/>
    </source>
</evidence>
<evidence type="ECO:0000256" key="3">
    <source>
        <dbReference type="ARBA" id="ARBA00022519"/>
    </source>
</evidence>
<keyword evidence="5 12" id="KW-1133">Transmembrane helix</keyword>
<dbReference type="InterPro" id="IPR003691">
    <property type="entry name" value="FluC"/>
</dbReference>
<evidence type="ECO:0000256" key="2">
    <source>
        <dbReference type="ARBA" id="ARBA00022475"/>
    </source>
</evidence>
<dbReference type="GO" id="GO:0062054">
    <property type="term" value="F:fluoride channel activity"/>
    <property type="evidence" value="ECO:0007669"/>
    <property type="project" value="UniProtKB-UniRule"/>
</dbReference>
<keyword evidence="4 12" id="KW-0812">Transmembrane</keyword>
<dbReference type="HAMAP" id="MF_00454">
    <property type="entry name" value="FluC"/>
    <property type="match status" value="1"/>
</dbReference>
<keyword evidence="14" id="KW-1185">Reference proteome</keyword>
<keyword evidence="12" id="KW-0813">Transport</keyword>
<keyword evidence="6 12" id="KW-0915">Sodium</keyword>
<dbReference type="RefSeq" id="WP_354695582.1">
    <property type="nucleotide sequence ID" value="NZ_JAZHOG010000007.1"/>
</dbReference>
<reference evidence="13 14" key="1">
    <citation type="submission" date="2024-02" db="EMBL/GenBank/DDBJ databases">
        <title>A novel Wenzhouxiangellaceae bacterium, isolated from coastal sediments.</title>
        <authorList>
            <person name="Du Z.-J."/>
            <person name="Ye Y.-Q."/>
            <person name="Zhang X.-Y."/>
        </authorList>
    </citation>
    <scope>NUCLEOTIDE SEQUENCE [LARGE SCALE GENOMIC DNA]</scope>
    <source>
        <strain evidence="13 14">CH-27</strain>
    </source>
</reference>
<keyword evidence="7 12" id="KW-0406">Ion transport</keyword>
<evidence type="ECO:0000256" key="5">
    <source>
        <dbReference type="ARBA" id="ARBA00022989"/>
    </source>
</evidence>
<evidence type="ECO:0000256" key="6">
    <source>
        <dbReference type="ARBA" id="ARBA00023053"/>
    </source>
</evidence>
<keyword evidence="9 12" id="KW-0407">Ion channel</keyword>
<evidence type="ECO:0000256" key="12">
    <source>
        <dbReference type="HAMAP-Rule" id="MF_00454"/>
    </source>
</evidence>